<dbReference type="Proteomes" id="UP001054837">
    <property type="component" value="Unassembled WGS sequence"/>
</dbReference>
<gene>
    <name evidence="1" type="ORF">CDAR_309921</name>
</gene>
<name>A0AAV4VYC4_9ARAC</name>
<evidence type="ECO:0000313" key="2">
    <source>
        <dbReference type="Proteomes" id="UP001054837"/>
    </source>
</evidence>
<accession>A0AAV4VYC4</accession>
<protein>
    <submittedName>
        <fullName evidence="1">Uncharacterized protein</fullName>
    </submittedName>
</protein>
<organism evidence="1 2">
    <name type="scientific">Caerostris darwini</name>
    <dbReference type="NCBI Taxonomy" id="1538125"/>
    <lineage>
        <taxon>Eukaryota</taxon>
        <taxon>Metazoa</taxon>
        <taxon>Ecdysozoa</taxon>
        <taxon>Arthropoda</taxon>
        <taxon>Chelicerata</taxon>
        <taxon>Arachnida</taxon>
        <taxon>Araneae</taxon>
        <taxon>Araneomorphae</taxon>
        <taxon>Entelegynae</taxon>
        <taxon>Araneoidea</taxon>
        <taxon>Araneidae</taxon>
        <taxon>Caerostris</taxon>
    </lineage>
</organism>
<dbReference type="AlphaFoldDB" id="A0AAV4VYC4"/>
<sequence>MSTVNRNIQITATPRHIKEKDPGKEMGEGVAKKGGVECNIGVYILVSDLRIVSRWFNLAGELGVHLLDAPSIALALGKKQKPNCYLKCGSGGVGGVSGII</sequence>
<evidence type="ECO:0000313" key="1">
    <source>
        <dbReference type="EMBL" id="GIY74949.1"/>
    </source>
</evidence>
<comment type="caution">
    <text evidence="1">The sequence shown here is derived from an EMBL/GenBank/DDBJ whole genome shotgun (WGS) entry which is preliminary data.</text>
</comment>
<dbReference type="EMBL" id="BPLQ01013804">
    <property type="protein sequence ID" value="GIY74949.1"/>
    <property type="molecule type" value="Genomic_DNA"/>
</dbReference>
<proteinExistence type="predicted"/>
<keyword evidence="2" id="KW-1185">Reference proteome</keyword>
<reference evidence="1 2" key="1">
    <citation type="submission" date="2021-06" db="EMBL/GenBank/DDBJ databases">
        <title>Caerostris darwini draft genome.</title>
        <authorList>
            <person name="Kono N."/>
            <person name="Arakawa K."/>
        </authorList>
    </citation>
    <scope>NUCLEOTIDE SEQUENCE [LARGE SCALE GENOMIC DNA]</scope>
</reference>